<dbReference type="Pfam" id="PF00126">
    <property type="entry name" value="HTH_1"/>
    <property type="match status" value="1"/>
</dbReference>
<dbReference type="PANTHER" id="PTHR30419:SF8">
    <property type="entry name" value="NITROGEN ASSIMILATION TRANSCRIPTIONAL ACTIVATOR-RELATED"/>
    <property type="match status" value="1"/>
</dbReference>
<dbReference type="InterPro" id="IPR000847">
    <property type="entry name" value="LysR_HTH_N"/>
</dbReference>
<dbReference type="PROSITE" id="PS50931">
    <property type="entry name" value="HTH_LYSR"/>
    <property type="match status" value="1"/>
</dbReference>
<evidence type="ECO:0000313" key="7">
    <source>
        <dbReference type="Proteomes" id="UP000238327"/>
    </source>
</evidence>
<dbReference type="InterPro" id="IPR005119">
    <property type="entry name" value="LysR_subst-bd"/>
</dbReference>
<evidence type="ECO:0000313" key="6">
    <source>
        <dbReference type="EMBL" id="AVO52897.1"/>
    </source>
</evidence>
<evidence type="ECO:0000256" key="3">
    <source>
        <dbReference type="ARBA" id="ARBA00023125"/>
    </source>
</evidence>
<dbReference type="InterPro" id="IPR036390">
    <property type="entry name" value="WH_DNA-bd_sf"/>
</dbReference>
<dbReference type="Gene3D" id="1.10.10.10">
    <property type="entry name" value="Winged helix-like DNA-binding domain superfamily/Winged helix DNA-binding domain"/>
    <property type="match status" value="1"/>
</dbReference>
<accession>A0A2R3QMC9</accession>
<name>A0A2R3QMC9_ECTME</name>
<comment type="similarity">
    <text evidence="1">Belongs to the LysR transcriptional regulatory family.</text>
</comment>
<proteinExistence type="inferred from homology"/>
<dbReference type="Pfam" id="PF03466">
    <property type="entry name" value="LysR_substrate"/>
    <property type="match status" value="1"/>
</dbReference>
<dbReference type="STRING" id="1001585.MDS_0272"/>
<organism evidence="6 7">
    <name type="scientific">Ectopseudomonas mendocina</name>
    <name type="common">Pseudomonas mendocina</name>
    <dbReference type="NCBI Taxonomy" id="300"/>
    <lineage>
        <taxon>Bacteria</taxon>
        <taxon>Pseudomonadati</taxon>
        <taxon>Pseudomonadota</taxon>
        <taxon>Gammaproteobacteria</taxon>
        <taxon>Pseudomonadales</taxon>
        <taxon>Pseudomonadaceae</taxon>
        <taxon>Ectopseudomonas</taxon>
    </lineage>
</organism>
<dbReference type="RefSeq" id="WP_106737710.1">
    <property type="nucleotide sequence ID" value="NZ_CP027657.1"/>
</dbReference>
<keyword evidence="4" id="KW-0804">Transcription</keyword>
<gene>
    <name evidence="6" type="ORF">C7A17_08995</name>
</gene>
<keyword evidence="2" id="KW-0805">Transcription regulation</keyword>
<evidence type="ECO:0000256" key="2">
    <source>
        <dbReference type="ARBA" id="ARBA00023015"/>
    </source>
</evidence>
<dbReference type="EMBL" id="CP027657">
    <property type="protein sequence ID" value="AVO52897.1"/>
    <property type="molecule type" value="Genomic_DNA"/>
</dbReference>
<dbReference type="Gene3D" id="3.40.190.290">
    <property type="match status" value="1"/>
</dbReference>
<dbReference type="GO" id="GO:0003677">
    <property type="term" value="F:DNA binding"/>
    <property type="evidence" value="ECO:0007669"/>
    <property type="project" value="UniProtKB-KW"/>
</dbReference>
<dbReference type="InterPro" id="IPR036388">
    <property type="entry name" value="WH-like_DNA-bd_sf"/>
</dbReference>
<dbReference type="Proteomes" id="UP000238327">
    <property type="component" value="Chromosome"/>
</dbReference>
<sequence>MLQPLTYIVSRLRIRQLRLLIALDELGTLHRAAERIAISQPGATKALHEIETTFGTPLFLRTAQGLQANDMGRCVIRYARLIHNDLAHLHDEMQGILQGHGGHLAVGTIAGSVPLVLRALTGLRQAQPDISVQIVEDISPRLLKLLDEGRLDLAIARTSGSQHPDAYECLSLHAERLALVAAPQHPQQDNPALSLADLSDCSWVVYPTGTPMRTVLEREFGEAGLEFPRYPLETSSTFTMLSLLQEDPQLVAVMPYSIACSSEGFGLLRRLPLELQSRNEPCSIIHRRGSSLSPLASLLLEHLRSEQDALYEGA</sequence>
<dbReference type="AlphaFoldDB" id="A0A2R3QMC9"/>
<evidence type="ECO:0000259" key="5">
    <source>
        <dbReference type="PROSITE" id="PS50931"/>
    </source>
</evidence>
<feature type="domain" description="HTH lysR-type" evidence="5">
    <location>
        <begin position="12"/>
        <end position="69"/>
    </location>
</feature>
<keyword evidence="3" id="KW-0238">DNA-binding</keyword>
<dbReference type="SUPFAM" id="SSF46785">
    <property type="entry name" value="Winged helix' DNA-binding domain"/>
    <property type="match status" value="1"/>
</dbReference>
<reference evidence="6 7" key="1">
    <citation type="submission" date="2018-03" db="EMBL/GenBank/DDBJ databases">
        <title>Complete genome sequence and methylome analysis of Pseudomonas mendocina NEB 698.</title>
        <authorList>
            <person name="Morgan R.D."/>
        </authorList>
    </citation>
    <scope>NUCLEOTIDE SEQUENCE [LARGE SCALE GENOMIC DNA]</scope>
    <source>
        <strain evidence="6 7">NEB698</strain>
    </source>
</reference>
<evidence type="ECO:0000256" key="4">
    <source>
        <dbReference type="ARBA" id="ARBA00023163"/>
    </source>
</evidence>
<protein>
    <submittedName>
        <fullName evidence="6">LysR family transcriptional regulator</fullName>
    </submittedName>
</protein>
<dbReference type="InterPro" id="IPR050950">
    <property type="entry name" value="HTH-type_LysR_regulators"/>
</dbReference>
<dbReference type="SUPFAM" id="SSF53850">
    <property type="entry name" value="Periplasmic binding protein-like II"/>
    <property type="match status" value="1"/>
</dbReference>
<dbReference type="PANTHER" id="PTHR30419">
    <property type="entry name" value="HTH-TYPE TRANSCRIPTIONAL REGULATOR YBHD"/>
    <property type="match status" value="1"/>
</dbReference>
<evidence type="ECO:0000256" key="1">
    <source>
        <dbReference type="ARBA" id="ARBA00009437"/>
    </source>
</evidence>
<dbReference type="OrthoDB" id="8627799at2"/>
<dbReference type="GO" id="GO:0003700">
    <property type="term" value="F:DNA-binding transcription factor activity"/>
    <property type="evidence" value="ECO:0007669"/>
    <property type="project" value="InterPro"/>
</dbReference>
<dbReference type="GO" id="GO:0005829">
    <property type="term" value="C:cytosol"/>
    <property type="evidence" value="ECO:0007669"/>
    <property type="project" value="TreeGrafter"/>
</dbReference>